<protein>
    <submittedName>
        <fullName evidence="7">MFS general substrate transporter</fullName>
    </submittedName>
</protein>
<evidence type="ECO:0000256" key="2">
    <source>
        <dbReference type="ARBA" id="ARBA00022692"/>
    </source>
</evidence>
<sequence length="560" mass="62136">MLPAPRPRSPQEGMASKEKGTIEHASHSPDESEINLITYHEDNAGRLVCDLEEAKVEFGETISSQLKLSRDGQYVLRPQPTDDPEDPQNWSDREKTLQLVIITLAAIVPDFDSGIGIAAIFALAEEHDTTPGVINNLTSKLGGIFAVMLMRRLGRLPVLFWSQVLALGFLVGCTFAPDLATFAGMRCLTAFFATAPQVTGLYVVTDMYPFHRQARKVPSSSMIHFQVPYRPTWMYLNIWTMGFISSPFLSSFAFGFLVARQSWRWAYGIGCMYSVVVVVLIVFFGRETLYDRGLRPVPKPKATGLKLRIQNLVGITGLHMQQYRPPWKKCAFDIVRVLWRPHLLATLLFEAAVFGFSIGINVTNAVFLGNTPVVGFGFNSTQISALYATPLVAVLVGEIIGRYFNDWVMRTSMRRRMSNSFSTINARTVDRRFCNLDKGVFEAENRLWTCYVAMVLYVVGFVLLGAAIQSKLNTGALVMGWGIAEVAVMINTVAIYAYANDCFPKHAGEISALINLARTLGGFSVAYFQVPWAEKHGAVQVYGVEVAVCAALFFLVVPTV</sequence>
<dbReference type="Proteomes" id="UP000305067">
    <property type="component" value="Unassembled WGS sequence"/>
</dbReference>
<feature type="compositionally biased region" description="Basic and acidic residues" evidence="5">
    <location>
        <begin position="15"/>
        <end position="30"/>
    </location>
</feature>
<accession>A0A5C3Q7B9</accession>
<dbReference type="STRING" id="1884261.A0A5C3Q7B9"/>
<dbReference type="Pfam" id="PF07690">
    <property type="entry name" value="MFS_1"/>
    <property type="match status" value="1"/>
</dbReference>
<evidence type="ECO:0000256" key="3">
    <source>
        <dbReference type="ARBA" id="ARBA00022989"/>
    </source>
</evidence>
<feature type="transmembrane region" description="Helical" evidence="6">
    <location>
        <begin position="387"/>
        <end position="405"/>
    </location>
</feature>
<keyword evidence="8" id="KW-1185">Reference proteome</keyword>
<feature type="transmembrane region" description="Helical" evidence="6">
    <location>
        <begin position="448"/>
        <end position="468"/>
    </location>
</feature>
<feature type="transmembrane region" description="Helical" evidence="6">
    <location>
        <begin position="474"/>
        <end position="498"/>
    </location>
</feature>
<dbReference type="EMBL" id="ML178866">
    <property type="protein sequence ID" value="TFK96098.1"/>
    <property type="molecule type" value="Genomic_DNA"/>
</dbReference>
<feature type="region of interest" description="Disordered" evidence="5">
    <location>
        <begin position="1"/>
        <end position="34"/>
    </location>
</feature>
<feature type="transmembrane region" description="Helical" evidence="6">
    <location>
        <begin position="183"/>
        <end position="205"/>
    </location>
</feature>
<feature type="transmembrane region" description="Helical" evidence="6">
    <location>
        <begin position="265"/>
        <end position="285"/>
    </location>
</feature>
<dbReference type="Gene3D" id="1.20.1250.20">
    <property type="entry name" value="MFS general substrate transporter like domains"/>
    <property type="match status" value="1"/>
</dbReference>
<feature type="transmembrane region" description="Helical" evidence="6">
    <location>
        <begin position="510"/>
        <end position="528"/>
    </location>
</feature>
<feature type="transmembrane region" description="Helical" evidence="6">
    <location>
        <begin position="238"/>
        <end position="259"/>
    </location>
</feature>
<evidence type="ECO:0000313" key="8">
    <source>
        <dbReference type="Proteomes" id="UP000305067"/>
    </source>
</evidence>
<dbReference type="OrthoDB" id="2533084at2759"/>
<dbReference type="AlphaFoldDB" id="A0A5C3Q7B9"/>
<dbReference type="InterPro" id="IPR036259">
    <property type="entry name" value="MFS_trans_sf"/>
</dbReference>
<reference evidence="7 8" key="1">
    <citation type="journal article" date="2019" name="Nat. Ecol. Evol.">
        <title>Megaphylogeny resolves global patterns of mushroom evolution.</title>
        <authorList>
            <person name="Varga T."/>
            <person name="Krizsan K."/>
            <person name="Foldi C."/>
            <person name="Dima B."/>
            <person name="Sanchez-Garcia M."/>
            <person name="Sanchez-Ramirez S."/>
            <person name="Szollosi G.J."/>
            <person name="Szarkandi J.G."/>
            <person name="Papp V."/>
            <person name="Albert L."/>
            <person name="Andreopoulos W."/>
            <person name="Angelini C."/>
            <person name="Antonin V."/>
            <person name="Barry K.W."/>
            <person name="Bougher N.L."/>
            <person name="Buchanan P."/>
            <person name="Buyck B."/>
            <person name="Bense V."/>
            <person name="Catcheside P."/>
            <person name="Chovatia M."/>
            <person name="Cooper J."/>
            <person name="Damon W."/>
            <person name="Desjardin D."/>
            <person name="Finy P."/>
            <person name="Geml J."/>
            <person name="Haridas S."/>
            <person name="Hughes K."/>
            <person name="Justo A."/>
            <person name="Karasinski D."/>
            <person name="Kautmanova I."/>
            <person name="Kiss B."/>
            <person name="Kocsube S."/>
            <person name="Kotiranta H."/>
            <person name="LaButti K.M."/>
            <person name="Lechner B.E."/>
            <person name="Liimatainen K."/>
            <person name="Lipzen A."/>
            <person name="Lukacs Z."/>
            <person name="Mihaltcheva S."/>
            <person name="Morgado L.N."/>
            <person name="Niskanen T."/>
            <person name="Noordeloos M.E."/>
            <person name="Ohm R.A."/>
            <person name="Ortiz-Santana B."/>
            <person name="Ovrebo C."/>
            <person name="Racz N."/>
            <person name="Riley R."/>
            <person name="Savchenko A."/>
            <person name="Shiryaev A."/>
            <person name="Soop K."/>
            <person name="Spirin V."/>
            <person name="Szebenyi C."/>
            <person name="Tomsovsky M."/>
            <person name="Tulloss R.E."/>
            <person name="Uehling J."/>
            <person name="Grigoriev I.V."/>
            <person name="Vagvolgyi C."/>
            <person name="Papp T."/>
            <person name="Martin F.M."/>
            <person name="Miettinen O."/>
            <person name="Hibbett D.S."/>
            <person name="Nagy L.G."/>
        </authorList>
    </citation>
    <scope>NUCLEOTIDE SEQUENCE [LARGE SCALE GENOMIC DNA]</scope>
    <source>
        <strain evidence="7 8">CBS 309.79</strain>
    </source>
</reference>
<gene>
    <name evidence="7" type="ORF">BDV98DRAFT_608473</name>
</gene>
<feature type="transmembrane region" description="Helical" evidence="6">
    <location>
        <begin position="343"/>
        <end position="367"/>
    </location>
</feature>
<dbReference type="GO" id="GO:0005886">
    <property type="term" value="C:plasma membrane"/>
    <property type="evidence" value="ECO:0007669"/>
    <property type="project" value="TreeGrafter"/>
</dbReference>
<name>A0A5C3Q7B9_9AGAR</name>
<keyword evidence="4 6" id="KW-0472">Membrane</keyword>
<comment type="subcellular location">
    <subcellularLocation>
        <location evidence="1">Membrane</location>
        <topology evidence="1">Multi-pass membrane protein</topology>
    </subcellularLocation>
</comment>
<evidence type="ECO:0000313" key="7">
    <source>
        <dbReference type="EMBL" id="TFK96098.1"/>
    </source>
</evidence>
<feature type="transmembrane region" description="Helical" evidence="6">
    <location>
        <begin position="158"/>
        <end position="177"/>
    </location>
</feature>
<evidence type="ECO:0000256" key="5">
    <source>
        <dbReference type="SAM" id="MobiDB-lite"/>
    </source>
</evidence>
<evidence type="ECO:0000256" key="6">
    <source>
        <dbReference type="SAM" id="Phobius"/>
    </source>
</evidence>
<dbReference type="GO" id="GO:0022857">
    <property type="term" value="F:transmembrane transporter activity"/>
    <property type="evidence" value="ECO:0007669"/>
    <property type="project" value="InterPro"/>
</dbReference>
<dbReference type="PANTHER" id="PTHR23502:SF22">
    <property type="entry name" value="MAJOR FACILITATOR SUPERFAMILY (MFS) PROFILE DOMAIN-CONTAINING PROTEIN"/>
    <property type="match status" value="1"/>
</dbReference>
<keyword evidence="3 6" id="KW-1133">Transmembrane helix</keyword>
<evidence type="ECO:0000256" key="4">
    <source>
        <dbReference type="ARBA" id="ARBA00023136"/>
    </source>
</evidence>
<organism evidence="7 8">
    <name type="scientific">Pterulicium gracile</name>
    <dbReference type="NCBI Taxonomy" id="1884261"/>
    <lineage>
        <taxon>Eukaryota</taxon>
        <taxon>Fungi</taxon>
        <taxon>Dikarya</taxon>
        <taxon>Basidiomycota</taxon>
        <taxon>Agaricomycotina</taxon>
        <taxon>Agaricomycetes</taxon>
        <taxon>Agaricomycetidae</taxon>
        <taxon>Agaricales</taxon>
        <taxon>Pleurotineae</taxon>
        <taxon>Pterulaceae</taxon>
        <taxon>Pterulicium</taxon>
    </lineage>
</organism>
<dbReference type="InterPro" id="IPR011701">
    <property type="entry name" value="MFS"/>
</dbReference>
<keyword evidence="2 6" id="KW-0812">Transmembrane</keyword>
<proteinExistence type="predicted"/>
<evidence type="ECO:0000256" key="1">
    <source>
        <dbReference type="ARBA" id="ARBA00004141"/>
    </source>
</evidence>
<dbReference type="SUPFAM" id="SSF103473">
    <property type="entry name" value="MFS general substrate transporter"/>
    <property type="match status" value="1"/>
</dbReference>
<dbReference type="PANTHER" id="PTHR23502">
    <property type="entry name" value="MAJOR FACILITATOR SUPERFAMILY"/>
    <property type="match status" value="1"/>
</dbReference>
<feature type="transmembrane region" description="Helical" evidence="6">
    <location>
        <begin position="540"/>
        <end position="557"/>
    </location>
</feature>